<comment type="similarity">
    <text evidence="1 2">Belongs to the outer membrane factor (OMF) (TC 1.B.17) family.</text>
</comment>
<keyword evidence="2" id="KW-1134">Transmembrane beta strand</keyword>
<dbReference type="InterPro" id="IPR003423">
    <property type="entry name" value="OMP_efflux"/>
</dbReference>
<dbReference type="PANTHER" id="PTHR30203">
    <property type="entry name" value="OUTER MEMBRANE CATION EFFLUX PROTEIN"/>
    <property type="match status" value="1"/>
</dbReference>
<keyword evidence="5" id="KW-1185">Reference proteome</keyword>
<proteinExistence type="inferred from homology"/>
<keyword evidence="2" id="KW-0812">Transmembrane</keyword>
<accession>A0A2I7N5Y9</accession>
<dbReference type="SUPFAM" id="SSF56954">
    <property type="entry name" value="Outer membrane efflux proteins (OEP)"/>
    <property type="match status" value="1"/>
</dbReference>
<organism evidence="4 5">
    <name type="scientific">Aquella oligotrophica</name>
    <dbReference type="NCBI Taxonomy" id="2067065"/>
    <lineage>
        <taxon>Bacteria</taxon>
        <taxon>Pseudomonadati</taxon>
        <taxon>Pseudomonadota</taxon>
        <taxon>Betaproteobacteria</taxon>
        <taxon>Neisseriales</taxon>
        <taxon>Neisseriaceae</taxon>
        <taxon>Aquella</taxon>
    </lineage>
</organism>
<evidence type="ECO:0000313" key="5">
    <source>
        <dbReference type="Proteomes" id="UP000236655"/>
    </source>
</evidence>
<evidence type="ECO:0000256" key="1">
    <source>
        <dbReference type="ARBA" id="ARBA00007613"/>
    </source>
</evidence>
<dbReference type="OrthoDB" id="9770517at2"/>
<keyword evidence="2" id="KW-0564">Palmitate</keyword>
<protein>
    <recommendedName>
        <fullName evidence="6">Efflux transporter outer membrane subunit</fullName>
    </recommendedName>
</protein>
<name>A0A2I7N5Y9_9NEIS</name>
<dbReference type="GO" id="GO:0015562">
    <property type="term" value="F:efflux transmembrane transporter activity"/>
    <property type="evidence" value="ECO:0007669"/>
    <property type="project" value="InterPro"/>
</dbReference>
<gene>
    <name evidence="4" type="ORF">CUN60_06095</name>
</gene>
<keyword evidence="2" id="KW-0472">Membrane</keyword>
<keyword evidence="3" id="KW-0175">Coiled coil</keyword>
<evidence type="ECO:0000256" key="3">
    <source>
        <dbReference type="SAM" id="Coils"/>
    </source>
</evidence>
<evidence type="ECO:0008006" key="6">
    <source>
        <dbReference type="Google" id="ProtNLM"/>
    </source>
</evidence>
<dbReference type="Pfam" id="PF02321">
    <property type="entry name" value="OEP"/>
    <property type="match status" value="2"/>
</dbReference>
<dbReference type="KEGG" id="nba:CUN60_06095"/>
<dbReference type="RefSeq" id="WP_102951180.1">
    <property type="nucleotide sequence ID" value="NZ_CP024847.1"/>
</dbReference>
<dbReference type="InterPro" id="IPR010131">
    <property type="entry name" value="MdtP/NodT-like"/>
</dbReference>
<dbReference type="AlphaFoldDB" id="A0A2I7N5Y9"/>
<dbReference type="Proteomes" id="UP000236655">
    <property type="component" value="Chromosome"/>
</dbReference>
<keyword evidence="2" id="KW-0449">Lipoprotein</keyword>
<dbReference type="GO" id="GO:0005886">
    <property type="term" value="C:plasma membrane"/>
    <property type="evidence" value="ECO:0007669"/>
    <property type="project" value="UniProtKB-SubCell"/>
</dbReference>
<dbReference type="Gene3D" id="1.20.1600.10">
    <property type="entry name" value="Outer membrane efflux proteins (OEP)"/>
    <property type="match status" value="1"/>
</dbReference>
<dbReference type="NCBIfam" id="TIGR01845">
    <property type="entry name" value="outer_NodT"/>
    <property type="match status" value="1"/>
</dbReference>
<dbReference type="Gene3D" id="2.20.200.10">
    <property type="entry name" value="Outer membrane efflux proteins (OEP)"/>
    <property type="match status" value="1"/>
</dbReference>
<comment type="subcellular location">
    <subcellularLocation>
        <location evidence="2">Cell membrane</location>
        <topology evidence="2">Lipid-anchor</topology>
    </subcellularLocation>
</comment>
<sequence length="491" mass="54689">MNSLKILIISTTTMFVIVGCSFFTPNYNKPHIEAPQSWRSNESAAQTLNESNFSKVMWWHKFNDAALDNLINQALDNNSSIQIAIGNILAAQGVLKKIKLNWVPAIYLGGAGGVGQTFNSDTRSNNPIVSSSVPSSANFYYYDAGLVPAYSINIFKQFRETDIAKANLSAAKYAKDAAQLSVISQVVGSYFTIIALKKELDIQEQIISDIKELIRLNKLQHTNGIISGSQLESSTQQLERAELQIADINNNIVLAENALQLLLNKNPNKLDLGKDFDNISLNNLIFPNLPSTVLLQRPDILQAEENLKAANADIGVAQANFFPHIYLTTPVGTLNSNTGQLLNPTGDFWVLQAEALMPIFNLGISGLIAQKKGQYYIAYYNYVQTVRQSFIDADNSISTYSKSQVNFNLTSKLLISSEMDYLNNYRNYKAGYMSKLDTLPTKITLDNSKIQLIKTKLQQLQALITLYQTFGGGYNYRENNSPKKFNDEHDI</sequence>
<evidence type="ECO:0000256" key="2">
    <source>
        <dbReference type="RuleBase" id="RU362097"/>
    </source>
</evidence>
<evidence type="ECO:0000313" key="4">
    <source>
        <dbReference type="EMBL" id="AUR51884.1"/>
    </source>
</evidence>
<dbReference type="EMBL" id="CP024847">
    <property type="protein sequence ID" value="AUR51884.1"/>
    <property type="molecule type" value="Genomic_DNA"/>
</dbReference>
<dbReference type="PROSITE" id="PS51257">
    <property type="entry name" value="PROKAR_LIPOPROTEIN"/>
    <property type="match status" value="1"/>
</dbReference>
<feature type="coiled-coil region" evidence="3">
    <location>
        <begin position="231"/>
        <end position="265"/>
    </location>
</feature>
<reference evidence="5" key="1">
    <citation type="submission" date="2017-11" db="EMBL/GenBank/DDBJ databases">
        <authorList>
            <person name="Chan K.G."/>
            <person name="Lee L.S."/>
        </authorList>
    </citation>
    <scope>NUCLEOTIDE SEQUENCE [LARGE SCALE GENOMIC DNA]</scope>
    <source>
        <strain evidence="5">DSM 100970</strain>
    </source>
</reference>